<feature type="transmembrane region" description="Helical" evidence="6">
    <location>
        <begin position="45"/>
        <end position="69"/>
    </location>
</feature>
<feature type="transmembrane region" description="Helical" evidence="6">
    <location>
        <begin position="178"/>
        <end position="199"/>
    </location>
</feature>
<comment type="subcellular location">
    <subcellularLocation>
        <location evidence="6">Endoplasmic reticulum membrane</location>
        <topology evidence="6">Multi-pass membrane protein</topology>
    </subcellularLocation>
    <subcellularLocation>
        <location evidence="1">Membrane</location>
        <topology evidence="1">Multi-pass membrane protein</topology>
    </subcellularLocation>
</comment>
<protein>
    <recommendedName>
        <fullName evidence="6">Protein-S-isoprenylcysteine O-methyltransferase</fullName>
        <ecNumber evidence="6">2.1.1.100</ecNumber>
    </recommendedName>
</protein>
<sequence length="682" mass="74932">MSSEPATPRVDSEAGILHSSVASASSAEALYNVQQLPPIDGGRGAWLFCFSSFIVETLVWGFGFSYGIFQGYYTSHPPFNTQSLLAISAIGPTTLAIEYGSGFILSFLYGRYPELLNPMMWAGLALAVSSLFLSSFVSSVELLILLQGVGLGIGSGMLYWPTIFLIPEWFVEKRGFACGVIFAGSGIGGFLFPFIVNGLLDSVDFRWTLRVWASIMAVLGGLAIFGIRRRIPAPKYHSSAMRPRLIPRNMQFLKVPIFWIFSLAYMFQAMSYFPVSLYIADFTTMISSPLSATIVLSLFNSSSVVGQILIGWLTDRMPYPRVMFCTTLSSSIAAFLLWGFADTLGHVLAFAIVFGGFSRGFSTLALSASADSTGANPEQMSMALTAMTVVRGIAAVTGPVVAGILLEAGKTVTFGDKSNVSKIVILSDGCLVVNGSPRLTIPMIMLVLPLMTLNTTWIHLANRPPNGSAGPGELERQETRDVLTRLMWIIAPLLQVPNLLFGFCEAYMVMSTIYPSLRVPLLHHILLPAGAIPPTPSDFYLSPSFVWGTIFLCVSTYLRITCFRILGRQFTFKLSLVKGHNLITSGPYAVLRHPSYLGGIGGLWGMLFTRLFSPGTWWVECGMWHTWQGKVLGASWITFVTITSSIALSRIPHEDRMLQEKFGEQWSEWAQRTPYAIMPFIW</sequence>
<feature type="transmembrane region" description="Helical" evidence="6">
    <location>
        <begin position="322"/>
        <end position="341"/>
    </location>
</feature>
<feature type="transmembrane region" description="Helical" evidence="6">
    <location>
        <begin position="545"/>
        <end position="566"/>
    </location>
</feature>
<dbReference type="GO" id="GO:0005789">
    <property type="term" value="C:endoplasmic reticulum membrane"/>
    <property type="evidence" value="ECO:0007669"/>
    <property type="project" value="UniProtKB-SubCell"/>
</dbReference>
<comment type="catalytic activity">
    <reaction evidence="6">
        <text>[protein]-C-terminal S-[(2E,6E)-farnesyl]-L-cysteine + S-adenosyl-L-methionine = [protein]-C-terminal S-[(2E,6E)-farnesyl]-L-cysteine methyl ester + S-adenosyl-L-homocysteine</text>
        <dbReference type="Rhea" id="RHEA:21672"/>
        <dbReference type="Rhea" id="RHEA-COMP:12125"/>
        <dbReference type="Rhea" id="RHEA-COMP:12126"/>
        <dbReference type="ChEBI" id="CHEBI:57856"/>
        <dbReference type="ChEBI" id="CHEBI:59789"/>
        <dbReference type="ChEBI" id="CHEBI:90510"/>
        <dbReference type="ChEBI" id="CHEBI:90511"/>
        <dbReference type="EC" id="2.1.1.100"/>
    </reaction>
</comment>
<keyword evidence="5 6" id="KW-0472">Membrane</keyword>
<dbReference type="InterPro" id="IPR007269">
    <property type="entry name" value="ICMT_MeTrfase"/>
</dbReference>
<reference evidence="7 8" key="1">
    <citation type="submission" date="2019-02" db="EMBL/GenBank/DDBJ databases">
        <title>Genome sequencing of the rare red list fungi Antrodiella citrinella (Flaviporus citrinellus).</title>
        <authorList>
            <person name="Buettner E."/>
            <person name="Kellner H."/>
        </authorList>
    </citation>
    <scope>NUCLEOTIDE SEQUENCE [LARGE SCALE GENOMIC DNA]</scope>
    <source>
        <strain evidence="7 8">DSM 108506</strain>
    </source>
</reference>
<dbReference type="GO" id="GO:0032259">
    <property type="term" value="P:methylation"/>
    <property type="evidence" value="ECO:0007669"/>
    <property type="project" value="UniProtKB-KW"/>
</dbReference>
<comment type="similarity">
    <text evidence="2">Belongs to the major facilitator superfamily. Monocarboxylate porter (TC 2.A.1.13) family.</text>
</comment>
<feature type="transmembrane region" description="Helical" evidence="6">
    <location>
        <begin position="290"/>
        <end position="310"/>
    </location>
</feature>
<accession>A0A4S4MQ69</accession>
<keyword evidence="6" id="KW-0949">S-adenosyl-L-methionine</keyword>
<evidence type="ECO:0000256" key="4">
    <source>
        <dbReference type="ARBA" id="ARBA00022989"/>
    </source>
</evidence>
<dbReference type="GO" id="GO:0004671">
    <property type="term" value="F:protein C-terminal S-isoprenylcysteine carboxyl O-methyltransferase activity"/>
    <property type="evidence" value="ECO:0007669"/>
    <property type="project" value="UniProtKB-EC"/>
</dbReference>
<dbReference type="Proteomes" id="UP000308730">
    <property type="component" value="Unassembled WGS sequence"/>
</dbReference>
<keyword evidence="4 6" id="KW-1133">Transmembrane helix</keyword>
<dbReference type="InterPro" id="IPR050327">
    <property type="entry name" value="Proton-linked_MCT"/>
</dbReference>
<keyword evidence="8" id="KW-1185">Reference proteome</keyword>
<feature type="transmembrane region" description="Helical" evidence="6">
    <location>
        <begin position="211"/>
        <end position="231"/>
    </location>
</feature>
<dbReference type="Pfam" id="PF07690">
    <property type="entry name" value="MFS_1"/>
    <property type="match status" value="1"/>
</dbReference>
<evidence type="ECO:0000256" key="2">
    <source>
        <dbReference type="ARBA" id="ARBA00006727"/>
    </source>
</evidence>
<feature type="transmembrane region" description="Helical" evidence="6">
    <location>
        <begin position="441"/>
        <end position="460"/>
    </location>
</feature>
<feature type="transmembrane region" description="Helical" evidence="6">
    <location>
        <begin position="144"/>
        <end position="166"/>
    </location>
</feature>
<dbReference type="PANTHER" id="PTHR11360">
    <property type="entry name" value="MONOCARBOXYLATE TRANSPORTER"/>
    <property type="match status" value="1"/>
</dbReference>
<evidence type="ECO:0000313" key="8">
    <source>
        <dbReference type="Proteomes" id="UP000308730"/>
    </source>
</evidence>
<feature type="transmembrane region" description="Helical" evidence="6">
    <location>
        <begin position="347"/>
        <end position="370"/>
    </location>
</feature>
<dbReference type="Pfam" id="PF04140">
    <property type="entry name" value="ICMT"/>
    <property type="match status" value="1"/>
</dbReference>
<dbReference type="Gene3D" id="1.20.120.1630">
    <property type="match status" value="1"/>
</dbReference>
<feature type="transmembrane region" description="Helical" evidence="6">
    <location>
        <begin position="595"/>
        <end position="613"/>
    </location>
</feature>
<feature type="transmembrane region" description="Helical" evidence="6">
    <location>
        <begin position="121"/>
        <end position="138"/>
    </location>
</feature>
<gene>
    <name evidence="7" type="ORF">EUX98_g6779</name>
</gene>
<dbReference type="Gene3D" id="1.20.1250.20">
    <property type="entry name" value="MFS general substrate transporter like domains"/>
    <property type="match status" value="2"/>
</dbReference>
<keyword evidence="6" id="KW-0808">Transferase</keyword>
<feature type="transmembrane region" description="Helical" evidence="6">
    <location>
        <begin position="252"/>
        <end position="270"/>
    </location>
</feature>
<dbReference type="EMBL" id="SGPM01000253">
    <property type="protein sequence ID" value="THH27418.1"/>
    <property type="molecule type" value="Genomic_DNA"/>
</dbReference>
<dbReference type="GO" id="GO:0022857">
    <property type="term" value="F:transmembrane transporter activity"/>
    <property type="evidence" value="ECO:0007669"/>
    <property type="project" value="InterPro"/>
</dbReference>
<dbReference type="OrthoDB" id="2213137at2759"/>
<feature type="transmembrane region" description="Helical" evidence="6">
    <location>
        <begin position="382"/>
        <end position="406"/>
    </location>
</feature>
<comment type="similarity">
    <text evidence="6">Belongs to the class VI-like SAM-binding methyltransferase superfamily. Isoprenylcysteine carboxyl methyltransferase family.</text>
</comment>
<evidence type="ECO:0000256" key="6">
    <source>
        <dbReference type="RuleBase" id="RU362022"/>
    </source>
</evidence>
<keyword evidence="3 6" id="KW-0812">Transmembrane</keyword>
<dbReference type="SUPFAM" id="SSF103473">
    <property type="entry name" value="MFS general substrate transporter"/>
    <property type="match status" value="1"/>
</dbReference>
<dbReference type="AlphaFoldDB" id="A0A4S4MQ69"/>
<name>A0A4S4MQ69_9APHY</name>
<evidence type="ECO:0000313" key="7">
    <source>
        <dbReference type="EMBL" id="THH27418.1"/>
    </source>
</evidence>
<evidence type="ECO:0000256" key="1">
    <source>
        <dbReference type="ARBA" id="ARBA00004141"/>
    </source>
</evidence>
<evidence type="ECO:0000256" key="3">
    <source>
        <dbReference type="ARBA" id="ARBA00022692"/>
    </source>
</evidence>
<proteinExistence type="inferred from homology"/>
<evidence type="ECO:0000256" key="5">
    <source>
        <dbReference type="ARBA" id="ARBA00023136"/>
    </source>
</evidence>
<organism evidence="7 8">
    <name type="scientific">Antrodiella citrinella</name>
    <dbReference type="NCBI Taxonomy" id="2447956"/>
    <lineage>
        <taxon>Eukaryota</taxon>
        <taxon>Fungi</taxon>
        <taxon>Dikarya</taxon>
        <taxon>Basidiomycota</taxon>
        <taxon>Agaricomycotina</taxon>
        <taxon>Agaricomycetes</taxon>
        <taxon>Polyporales</taxon>
        <taxon>Steccherinaceae</taxon>
        <taxon>Antrodiella</taxon>
    </lineage>
</organism>
<feature type="transmembrane region" description="Helical" evidence="6">
    <location>
        <begin position="89"/>
        <end position="109"/>
    </location>
</feature>
<feature type="transmembrane region" description="Helical" evidence="6">
    <location>
        <begin position="633"/>
        <end position="651"/>
    </location>
</feature>
<comment type="caution">
    <text evidence="7">The sequence shown here is derived from an EMBL/GenBank/DDBJ whole genome shotgun (WGS) entry which is preliminary data.</text>
</comment>
<keyword evidence="6" id="KW-0489">Methyltransferase</keyword>
<dbReference type="InterPro" id="IPR011701">
    <property type="entry name" value="MFS"/>
</dbReference>
<keyword evidence="6" id="KW-0256">Endoplasmic reticulum</keyword>
<dbReference type="PANTHER" id="PTHR11360:SF287">
    <property type="entry name" value="MFS MONOCARBOXYLATE TRANSPORTER"/>
    <property type="match status" value="1"/>
</dbReference>
<feature type="transmembrane region" description="Helical" evidence="6">
    <location>
        <begin position="486"/>
        <end position="510"/>
    </location>
</feature>
<dbReference type="EC" id="2.1.1.100" evidence="6"/>
<dbReference type="InterPro" id="IPR036259">
    <property type="entry name" value="MFS_trans_sf"/>
</dbReference>